<evidence type="ECO:0008006" key="3">
    <source>
        <dbReference type="Google" id="ProtNLM"/>
    </source>
</evidence>
<keyword evidence="2" id="KW-1185">Reference proteome</keyword>
<dbReference type="Proteomes" id="UP000050786">
    <property type="component" value="Unassembled WGS sequence"/>
</dbReference>
<protein>
    <recommendedName>
        <fullName evidence="3">DUF2924 domain-containing protein</fullName>
    </recommendedName>
</protein>
<name>A0A0P1E6D4_9RHOB</name>
<reference evidence="2" key="1">
    <citation type="submission" date="2015-09" db="EMBL/GenBank/DDBJ databases">
        <authorList>
            <person name="Rodrigo-Torres L."/>
            <person name="Arahal D.R."/>
        </authorList>
    </citation>
    <scope>NUCLEOTIDE SEQUENCE [LARGE SCALE GENOMIC DNA]</scope>
    <source>
        <strain evidence="2">CECT 4293</strain>
    </source>
</reference>
<proteinExistence type="predicted"/>
<dbReference type="Pfam" id="PF11149">
    <property type="entry name" value="DUF2924"/>
    <property type="match status" value="1"/>
</dbReference>
<dbReference type="AlphaFoldDB" id="A0A0P1E6D4"/>
<evidence type="ECO:0000313" key="1">
    <source>
        <dbReference type="EMBL" id="CUH44310.1"/>
    </source>
</evidence>
<dbReference type="RefSeq" id="WP_058274307.1">
    <property type="nucleotide sequence ID" value="NZ_CYPS01000046.1"/>
</dbReference>
<organism evidence="1 2">
    <name type="scientific">Ruegeria atlantica</name>
    <dbReference type="NCBI Taxonomy" id="81569"/>
    <lineage>
        <taxon>Bacteria</taxon>
        <taxon>Pseudomonadati</taxon>
        <taxon>Pseudomonadota</taxon>
        <taxon>Alphaproteobacteria</taxon>
        <taxon>Rhodobacterales</taxon>
        <taxon>Roseobacteraceae</taxon>
        <taxon>Ruegeria</taxon>
    </lineage>
</organism>
<accession>A0A0P1E6D4</accession>
<dbReference type="InterPro" id="IPR021322">
    <property type="entry name" value="DUF2924"/>
</dbReference>
<evidence type="ECO:0000313" key="2">
    <source>
        <dbReference type="Proteomes" id="UP000050786"/>
    </source>
</evidence>
<gene>
    <name evidence="1" type="ORF">RUM4293_03208</name>
</gene>
<dbReference type="EMBL" id="CYPS01000046">
    <property type="protein sequence ID" value="CUH44310.1"/>
    <property type="molecule type" value="Genomic_DNA"/>
</dbReference>
<sequence length="151" mass="16293">MTLIVTAANICRLAEADAATLRRIWQETKGNALPKTFTARLMRLALAWDAQAALSGGEAPRTRRAWSRVIRARIDSRSPKSCRGAVPATVGDGTRILKDWGGKMHEVLITADGGVAWNGQSYSSLSAVARAMTGTNRNGPKFFGLREVAKP</sequence>